<proteinExistence type="predicted"/>
<feature type="compositionally biased region" description="Basic and acidic residues" evidence="2">
    <location>
        <begin position="448"/>
        <end position="471"/>
    </location>
</feature>
<feature type="region of interest" description="Disordered" evidence="2">
    <location>
        <begin position="668"/>
        <end position="693"/>
    </location>
</feature>
<keyword evidence="1" id="KW-0175">Coiled coil</keyword>
<feature type="region of interest" description="Disordered" evidence="2">
    <location>
        <begin position="1"/>
        <end position="204"/>
    </location>
</feature>
<feature type="compositionally biased region" description="Polar residues" evidence="2">
    <location>
        <begin position="130"/>
        <end position="148"/>
    </location>
</feature>
<evidence type="ECO:0000313" key="3">
    <source>
        <dbReference type="EMBL" id="KIO17199.1"/>
    </source>
</evidence>
<organism evidence="3 4">
    <name type="scientific">Tulasnella calospora MUT 4182</name>
    <dbReference type="NCBI Taxonomy" id="1051891"/>
    <lineage>
        <taxon>Eukaryota</taxon>
        <taxon>Fungi</taxon>
        <taxon>Dikarya</taxon>
        <taxon>Basidiomycota</taxon>
        <taxon>Agaricomycotina</taxon>
        <taxon>Agaricomycetes</taxon>
        <taxon>Cantharellales</taxon>
        <taxon>Tulasnellaceae</taxon>
        <taxon>Tulasnella</taxon>
    </lineage>
</organism>
<dbReference type="EMBL" id="KN823417">
    <property type="protein sequence ID" value="KIO17199.1"/>
    <property type="molecule type" value="Genomic_DNA"/>
</dbReference>
<evidence type="ECO:0000256" key="1">
    <source>
        <dbReference type="SAM" id="Coils"/>
    </source>
</evidence>
<dbReference type="Proteomes" id="UP000054248">
    <property type="component" value="Unassembled WGS sequence"/>
</dbReference>
<gene>
    <name evidence="3" type="ORF">M407DRAFT_175067</name>
</gene>
<feature type="compositionally biased region" description="Low complexity" evidence="2">
    <location>
        <begin position="480"/>
        <end position="495"/>
    </location>
</feature>
<evidence type="ECO:0000313" key="4">
    <source>
        <dbReference type="Proteomes" id="UP000054248"/>
    </source>
</evidence>
<evidence type="ECO:0000256" key="2">
    <source>
        <dbReference type="SAM" id="MobiDB-lite"/>
    </source>
</evidence>
<feature type="compositionally biased region" description="Low complexity" evidence="2">
    <location>
        <begin position="183"/>
        <end position="192"/>
    </location>
</feature>
<feature type="region of interest" description="Disordered" evidence="2">
    <location>
        <begin position="407"/>
        <end position="543"/>
    </location>
</feature>
<dbReference type="AlphaFoldDB" id="A0A0C3Q3J5"/>
<feature type="compositionally biased region" description="Gly residues" evidence="2">
    <location>
        <begin position="683"/>
        <end position="693"/>
    </location>
</feature>
<protein>
    <submittedName>
        <fullName evidence="3">Uncharacterized protein</fullName>
    </submittedName>
</protein>
<accession>A0A0C3Q3J5</accession>
<feature type="compositionally biased region" description="Polar residues" evidence="2">
    <location>
        <begin position="510"/>
        <end position="537"/>
    </location>
</feature>
<keyword evidence="4" id="KW-1185">Reference proteome</keyword>
<sequence>MKQESVALLRPTGSSPDSNHLAPIPPPLGDRPVSGQTASARHEHADWIYTRPHGSQKSSCRDPRSYPPHQSIRPSYCTHSSQHRSFPHCSIIMPPKPRKSSAATRSAPATPTTGDTTNGNIAPSIDDLPDTQSTTISDATLQLDSENPSPAIPALGGPIPSPEDPVGAFALVPHAPAAPPVQPSVSTPSSSRAKQRAALTRAQSSQIQADVASLSDNQSSAEKNIKDNAIACARNRLEDRRQMDARLAELEGTLRQLLRDGAATLKRDIVASQDGIEGITERIQYHDSDLEGLLTESTRLAESIDRLNDHLEEKLHDLESDVQTVRNSIRDLKLDVQAQFKARRAAQERMAALESRLATIQEDILPAVMDGDAAGRSFGDRHRVAKGKQRATSSDYEYYGYDEATSNAESRGAESDPDGWGAQLLTLPRATPDQLATGEPSTSTTQKRQMDFTPEKRDDHAKRAREADSPLHKPISISASTSLPVSLVPTTSTTPLAPPPPPPAHANSIPARSTVVTNSNLPPVSQASSTQGPSNTVEPDLSPVDAMSQGITRIIMKNLDGTDFFSASDKVTNYNLFRKLNVYLAENCAPEISHQPDSNTLISTTETAFGFSDPSHVRSLLAAWRFRPDSLHNFRIYRDSSISLYTSSQPPSQLTTLQAIMAIDTSALSRGRGRPRGTRGSMRGAGRGRGGNY</sequence>
<reference evidence="4" key="2">
    <citation type="submission" date="2015-01" db="EMBL/GenBank/DDBJ databases">
        <title>Evolutionary Origins and Diversification of the Mycorrhizal Mutualists.</title>
        <authorList>
            <consortium name="DOE Joint Genome Institute"/>
            <consortium name="Mycorrhizal Genomics Consortium"/>
            <person name="Kohler A."/>
            <person name="Kuo A."/>
            <person name="Nagy L.G."/>
            <person name="Floudas D."/>
            <person name="Copeland A."/>
            <person name="Barry K.W."/>
            <person name="Cichocki N."/>
            <person name="Veneault-Fourrey C."/>
            <person name="LaButti K."/>
            <person name="Lindquist E.A."/>
            <person name="Lipzen A."/>
            <person name="Lundell T."/>
            <person name="Morin E."/>
            <person name="Murat C."/>
            <person name="Riley R."/>
            <person name="Ohm R."/>
            <person name="Sun H."/>
            <person name="Tunlid A."/>
            <person name="Henrissat B."/>
            <person name="Grigoriev I.V."/>
            <person name="Hibbett D.S."/>
            <person name="Martin F."/>
        </authorList>
    </citation>
    <scope>NUCLEOTIDE SEQUENCE [LARGE SCALE GENOMIC DNA]</scope>
    <source>
        <strain evidence="4">MUT 4182</strain>
    </source>
</reference>
<reference evidence="3 4" key="1">
    <citation type="submission" date="2014-04" db="EMBL/GenBank/DDBJ databases">
        <authorList>
            <consortium name="DOE Joint Genome Institute"/>
            <person name="Kuo A."/>
            <person name="Girlanda M."/>
            <person name="Perotto S."/>
            <person name="Kohler A."/>
            <person name="Nagy L.G."/>
            <person name="Floudas D."/>
            <person name="Copeland A."/>
            <person name="Barry K.W."/>
            <person name="Cichocki N."/>
            <person name="Veneault-Fourrey C."/>
            <person name="LaButti K."/>
            <person name="Lindquist E.A."/>
            <person name="Lipzen A."/>
            <person name="Lundell T."/>
            <person name="Morin E."/>
            <person name="Murat C."/>
            <person name="Sun H."/>
            <person name="Tunlid A."/>
            <person name="Henrissat B."/>
            <person name="Grigoriev I.V."/>
            <person name="Hibbett D.S."/>
            <person name="Martin F."/>
            <person name="Nordberg H.P."/>
            <person name="Cantor M.N."/>
            <person name="Hua S.X."/>
        </authorList>
    </citation>
    <scope>NUCLEOTIDE SEQUENCE [LARGE SCALE GENOMIC DNA]</scope>
    <source>
        <strain evidence="3 4">MUT 4182</strain>
    </source>
</reference>
<name>A0A0C3Q3J5_9AGAM</name>
<dbReference type="HOGENOM" id="CLU_435598_0_0_1"/>
<feature type="compositionally biased region" description="Low complexity" evidence="2">
    <location>
        <begin position="100"/>
        <end position="113"/>
    </location>
</feature>
<feature type="coiled-coil region" evidence="1">
    <location>
        <begin position="301"/>
        <end position="363"/>
    </location>
</feature>